<evidence type="ECO:0000256" key="1">
    <source>
        <dbReference type="ARBA" id="ARBA00022679"/>
    </source>
</evidence>
<keyword evidence="2" id="KW-0418">Kinase</keyword>
<dbReference type="Pfam" id="PF02518">
    <property type="entry name" value="HATPase_c"/>
    <property type="match status" value="1"/>
</dbReference>
<name>A0ABQ6JLF8_9ACTN</name>
<protein>
    <recommendedName>
        <fullName evidence="5">Histidine kinase/HSP90-like ATPase domain-containing protein</fullName>
    </recommendedName>
</protein>
<proteinExistence type="predicted"/>
<dbReference type="EMBL" id="BSUZ01000001">
    <property type="protein sequence ID" value="GMA88179.1"/>
    <property type="molecule type" value="Genomic_DNA"/>
</dbReference>
<feature type="compositionally biased region" description="Basic residues" evidence="4">
    <location>
        <begin position="108"/>
        <end position="138"/>
    </location>
</feature>
<accession>A0ABQ6JLF8</accession>
<dbReference type="PANTHER" id="PTHR24421:SF61">
    <property type="entry name" value="OXYGEN SENSOR HISTIDINE KINASE NREB"/>
    <property type="match status" value="1"/>
</dbReference>
<dbReference type="PANTHER" id="PTHR24421">
    <property type="entry name" value="NITRATE/NITRITE SENSOR PROTEIN NARX-RELATED"/>
    <property type="match status" value="1"/>
</dbReference>
<evidence type="ECO:0000256" key="3">
    <source>
        <dbReference type="ARBA" id="ARBA00023012"/>
    </source>
</evidence>
<dbReference type="InterPro" id="IPR050482">
    <property type="entry name" value="Sensor_HK_TwoCompSys"/>
</dbReference>
<evidence type="ECO:0000259" key="5">
    <source>
        <dbReference type="SMART" id="SM00387"/>
    </source>
</evidence>
<feature type="region of interest" description="Disordered" evidence="4">
    <location>
        <begin position="100"/>
        <end position="158"/>
    </location>
</feature>
<gene>
    <name evidence="6" type="ORF">GCM10025868_34290</name>
</gene>
<evidence type="ECO:0000256" key="2">
    <source>
        <dbReference type="ARBA" id="ARBA00022777"/>
    </source>
</evidence>
<dbReference type="CDD" id="cd16917">
    <property type="entry name" value="HATPase_UhpB-NarQ-NarX-like"/>
    <property type="match status" value="1"/>
</dbReference>
<evidence type="ECO:0000313" key="7">
    <source>
        <dbReference type="Proteomes" id="UP001157017"/>
    </source>
</evidence>
<comment type="caution">
    <text evidence="6">The sequence shown here is derived from an EMBL/GenBank/DDBJ whole genome shotgun (WGS) entry which is preliminary data.</text>
</comment>
<keyword evidence="3" id="KW-0902">Two-component regulatory system</keyword>
<evidence type="ECO:0000313" key="6">
    <source>
        <dbReference type="EMBL" id="GMA88179.1"/>
    </source>
</evidence>
<sequence>MVGDADLDANLQALVRATREAVANAARHSEAPSVDVYAEVVDGQVEVFVRDRGVGFDPAAVPDDRMGLKGSVIGRVERHGGTARVRSTPGEGAEVALTMKVGHGAPNARRRHERHRVRAGAGRDRRRPRHVPQRRARRGSATACRSSARPRTCRRRSR</sequence>
<dbReference type="SMART" id="SM00387">
    <property type="entry name" value="HATPase_c"/>
    <property type="match status" value="1"/>
</dbReference>
<organism evidence="6 7">
    <name type="scientific">Angustibacter aerolatus</name>
    <dbReference type="NCBI Taxonomy" id="1162965"/>
    <lineage>
        <taxon>Bacteria</taxon>
        <taxon>Bacillati</taxon>
        <taxon>Actinomycetota</taxon>
        <taxon>Actinomycetes</taxon>
        <taxon>Kineosporiales</taxon>
        <taxon>Kineosporiaceae</taxon>
    </lineage>
</organism>
<keyword evidence="7" id="KW-1185">Reference proteome</keyword>
<evidence type="ECO:0000256" key="4">
    <source>
        <dbReference type="SAM" id="MobiDB-lite"/>
    </source>
</evidence>
<dbReference type="InterPro" id="IPR036890">
    <property type="entry name" value="HATPase_C_sf"/>
</dbReference>
<dbReference type="Gene3D" id="3.30.565.10">
    <property type="entry name" value="Histidine kinase-like ATPase, C-terminal domain"/>
    <property type="match status" value="1"/>
</dbReference>
<dbReference type="InterPro" id="IPR003594">
    <property type="entry name" value="HATPase_dom"/>
</dbReference>
<keyword evidence="1" id="KW-0808">Transferase</keyword>
<feature type="domain" description="Histidine kinase/HSP90-like ATPase" evidence="5">
    <location>
        <begin position="9"/>
        <end position="103"/>
    </location>
</feature>
<dbReference type="SUPFAM" id="SSF55874">
    <property type="entry name" value="ATPase domain of HSP90 chaperone/DNA topoisomerase II/histidine kinase"/>
    <property type="match status" value="1"/>
</dbReference>
<dbReference type="Proteomes" id="UP001157017">
    <property type="component" value="Unassembled WGS sequence"/>
</dbReference>
<reference evidence="7" key="1">
    <citation type="journal article" date="2019" name="Int. J. Syst. Evol. Microbiol.">
        <title>The Global Catalogue of Microorganisms (GCM) 10K type strain sequencing project: providing services to taxonomists for standard genome sequencing and annotation.</title>
        <authorList>
            <consortium name="The Broad Institute Genomics Platform"/>
            <consortium name="The Broad Institute Genome Sequencing Center for Infectious Disease"/>
            <person name="Wu L."/>
            <person name="Ma J."/>
        </authorList>
    </citation>
    <scope>NUCLEOTIDE SEQUENCE [LARGE SCALE GENOMIC DNA]</scope>
    <source>
        <strain evidence="7">NBRC 108730</strain>
    </source>
</reference>